<feature type="transmembrane region" description="Helical" evidence="1">
    <location>
        <begin position="340"/>
        <end position="362"/>
    </location>
</feature>
<reference evidence="2" key="2">
    <citation type="journal article" date="2014" name="Nat. Commun.">
        <title>The emerging biofuel crop Camelina sativa retains a highly undifferentiated hexaploid genome structure.</title>
        <authorList>
            <person name="Kagale S."/>
            <person name="Koh C."/>
            <person name="Nixon J."/>
            <person name="Bollina V."/>
            <person name="Clarke W.E."/>
            <person name="Tuteja R."/>
            <person name="Spillane C."/>
            <person name="Robinson S.J."/>
            <person name="Links M.G."/>
            <person name="Clarke C."/>
            <person name="Higgins E.E."/>
            <person name="Huebert T."/>
            <person name="Sharpe A.G."/>
            <person name="Parkin I.A."/>
        </authorList>
    </citation>
    <scope>NUCLEOTIDE SEQUENCE [LARGE SCALE GENOMIC DNA]</scope>
    <source>
        <strain evidence="2">r\DH55</strain>
    </source>
</reference>
<reference evidence="2" key="1">
    <citation type="journal article" date="1997" name="Nucleic Acids Res.">
        <title>tRNAscan-SE: a program for improved detection of transfer RNA genes in genomic sequence.</title>
        <authorList>
            <person name="Lowe T.M."/>
            <person name="Eddy S.R."/>
        </authorList>
    </citation>
    <scope>NUCLEOTIDE SEQUENCE [LARGE SCALE GENOMIC DNA]</scope>
    <source>
        <strain evidence="2">r\DH55</strain>
    </source>
</reference>
<dbReference type="RefSeq" id="XP_019094971.1">
    <property type="nucleotide sequence ID" value="XM_019239426.1"/>
</dbReference>
<evidence type="ECO:0000313" key="2">
    <source>
        <dbReference type="Proteomes" id="UP000694864"/>
    </source>
</evidence>
<evidence type="ECO:0000256" key="1">
    <source>
        <dbReference type="SAM" id="Phobius"/>
    </source>
</evidence>
<feature type="transmembrane region" description="Helical" evidence="1">
    <location>
        <begin position="396"/>
        <end position="420"/>
    </location>
</feature>
<name>A0ABM1R7I4_CAMSA</name>
<organism evidence="2 4">
    <name type="scientific">Camelina sativa</name>
    <name type="common">False flax</name>
    <name type="synonym">Myagrum sativum</name>
    <dbReference type="NCBI Taxonomy" id="90675"/>
    <lineage>
        <taxon>Eukaryota</taxon>
        <taxon>Viridiplantae</taxon>
        <taxon>Streptophyta</taxon>
        <taxon>Embryophyta</taxon>
        <taxon>Tracheophyta</taxon>
        <taxon>Spermatophyta</taxon>
        <taxon>Magnoliopsida</taxon>
        <taxon>eudicotyledons</taxon>
        <taxon>Gunneridae</taxon>
        <taxon>Pentapetalae</taxon>
        <taxon>rosids</taxon>
        <taxon>malvids</taxon>
        <taxon>Brassicales</taxon>
        <taxon>Brassicaceae</taxon>
        <taxon>Camelineae</taxon>
        <taxon>Camelina</taxon>
    </lineage>
</organism>
<keyword evidence="2" id="KW-1185">Reference proteome</keyword>
<keyword evidence="1" id="KW-0812">Transmembrane</keyword>
<feature type="transmembrane region" description="Helical" evidence="1">
    <location>
        <begin position="225"/>
        <end position="244"/>
    </location>
</feature>
<dbReference type="Proteomes" id="UP000694864">
    <property type="component" value="Chromosome 17"/>
</dbReference>
<evidence type="ECO:0000313" key="3">
    <source>
        <dbReference type="RefSeq" id="XP_019094971.1"/>
    </source>
</evidence>
<reference evidence="3 4" key="3">
    <citation type="submission" date="2025-05" db="UniProtKB">
        <authorList>
            <consortium name="RefSeq"/>
        </authorList>
    </citation>
    <scope>IDENTIFICATION</scope>
    <source>
        <tissue evidence="3 4">Leaf</tissue>
    </source>
</reference>
<gene>
    <name evidence="3 4" type="primary">LOC109130197</name>
</gene>
<sequence length="445" mass="50194">MLTSSTKSSSPPYDGRRNTIVSSPVRKLGFQLVDLINFGPLSFLKPNPSNGDPAFHLLKPRCALTLSLSNLSQPKWLSNAFVRRLQMALNTLLSLWLYKNSLRTLPLVSPRIINHELISFIKKGCLCPTQTFMRTLPIESSRISTHVVKGLKKNGIMIMSLKSGDYRSFFSPFIPYPRFPEPLYVQLKFLMETPPTLKSLEPNFNPSFFNLTLSVLLKTKSTRPALHLLLSYWLHALCGLLNLLGQGLQVRENPPVLLQFDIYLWHLLALVLIGRSVFNGLKFYGLSPCNPSYSLDDFKPIYCSTSAIPRILWFEDYPRSNGSYLLIWASHQPTLDLNTMVPGTSAIALLVYLVSASCLALAPSLTSKCLMTVTIFSFIDSFDDDHSSLRDLSCSYLLHSICFIALMVLISMSFIFYFMVLGNTFLCNLLNFEICESPPLYLDLV</sequence>
<feature type="transmembrane region" description="Helical" evidence="1">
    <location>
        <begin position="256"/>
        <end position="278"/>
    </location>
</feature>
<dbReference type="GeneID" id="109130197"/>
<accession>A0ABM1R7I4</accession>
<evidence type="ECO:0000313" key="4">
    <source>
        <dbReference type="RefSeq" id="XP_019094972.1"/>
    </source>
</evidence>
<keyword evidence="1" id="KW-1133">Transmembrane helix</keyword>
<protein>
    <submittedName>
        <fullName evidence="3">Uncharacterized protein LOC109130197 isoform X1</fullName>
    </submittedName>
    <submittedName>
        <fullName evidence="4">Uncharacterized protein LOC109130197 isoform X2</fullName>
    </submittedName>
</protein>
<keyword evidence="1" id="KW-0472">Membrane</keyword>
<dbReference type="RefSeq" id="XP_019094972.1">
    <property type="nucleotide sequence ID" value="XM_019239427.1"/>
</dbReference>
<proteinExistence type="predicted"/>